<evidence type="ECO:0000313" key="1">
    <source>
        <dbReference type="EMBL" id="JAH18938.1"/>
    </source>
</evidence>
<sequence length="66" mass="7869">MCACVRVCACTLKQDYFAFCKHVSTFLFPEFIMQDLINNAFPYNYHQPPGPKHIFYFLFHLMVKNE</sequence>
<protein>
    <submittedName>
        <fullName evidence="1">Uncharacterized protein</fullName>
    </submittedName>
</protein>
<proteinExistence type="predicted"/>
<name>A0A0E9QS57_ANGAN</name>
<accession>A0A0E9QS57</accession>
<reference evidence="1" key="2">
    <citation type="journal article" date="2015" name="Fish Shellfish Immunol.">
        <title>Early steps in the European eel (Anguilla anguilla)-Vibrio vulnificus interaction in the gills: Role of the RtxA13 toxin.</title>
        <authorList>
            <person name="Callol A."/>
            <person name="Pajuelo D."/>
            <person name="Ebbesson L."/>
            <person name="Teles M."/>
            <person name="MacKenzie S."/>
            <person name="Amaro C."/>
        </authorList>
    </citation>
    <scope>NUCLEOTIDE SEQUENCE</scope>
</reference>
<reference evidence="1" key="1">
    <citation type="submission" date="2014-11" db="EMBL/GenBank/DDBJ databases">
        <authorList>
            <person name="Amaro Gonzalez C."/>
        </authorList>
    </citation>
    <scope>NUCLEOTIDE SEQUENCE</scope>
</reference>
<organism evidence="1">
    <name type="scientific">Anguilla anguilla</name>
    <name type="common">European freshwater eel</name>
    <name type="synonym">Muraena anguilla</name>
    <dbReference type="NCBI Taxonomy" id="7936"/>
    <lineage>
        <taxon>Eukaryota</taxon>
        <taxon>Metazoa</taxon>
        <taxon>Chordata</taxon>
        <taxon>Craniata</taxon>
        <taxon>Vertebrata</taxon>
        <taxon>Euteleostomi</taxon>
        <taxon>Actinopterygii</taxon>
        <taxon>Neopterygii</taxon>
        <taxon>Teleostei</taxon>
        <taxon>Anguilliformes</taxon>
        <taxon>Anguillidae</taxon>
        <taxon>Anguilla</taxon>
    </lineage>
</organism>
<dbReference type="AlphaFoldDB" id="A0A0E9QS57"/>
<dbReference type="EMBL" id="GBXM01089639">
    <property type="protein sequence ID" value="JAH18938.1"/>
    <property type="molecule type" value="Transcribed_RNA"/>
</dbReference>